<evidence type="ECO:0000313" key="3">
    <source>
        <dbReference type="EMBL" id="MBC6467079.1"/>
    </source>
</evidence>
<keyword evidence="4" id="KW-1185">Reference proteome</keyword>
<feature type="region of interest" description="Disordered" evidence="2">
    <location>
        <begin position="357"/>
        <end position="394"/>
    </location>
</feature>
<keyword evidence="1" id="KW-0175">Coiled coil</keyword>
<evidence type="ECO:0000313" key="4">
    <source>
        <dbReference type="Proteomes" id="UP000805614"/>
    </source>
</evidence>
<evidence type="ECO:0000256" key="2">
    <source>
        <dbReference type="SAM" id="MobiDB-lite"/>
    </source>
</evidence>
<organism evidence="3 4">
    <name type="scientific">Actinomadura alba</name>
    <dbReference type="NCBI Taxonomy" id="406431"/>
    <lineage>
        <taxon>Bacteria</taxon>
        <taxon>Bacillati</taxon>
        <taxon>Actinomycetota</taxon>
        <taxon>Actinomycetes</taxon>
        <taxon>Streptosporangiales</taxon>
        <taxon>Thermomonosporaceae</taxon>
        <taxon>Actinomadura</taxon>
    </lineage>
</organism>
<dbReference type="EMBL" id="JABVEC010000011">
    <property type="protein sequence ID" value="MBC6467079.1"/>
    <property type="molecule type" value="Genomic_DNA"/>
</dbReference>
<proteinExistence type="predicted"/>
<evidence type="ECO:0000256" key="1">
    <source>
        <dbReference type="SAM" id="Coils"/>
    </source>
</evidence>
<feature type="coiled-coil region" evidence="1">
    <location>
        <begin position="220"/>
        <end position="250"/>
    </location>
</feature>
<dbReference type="Proteomes" id="UP000805614">
    <property type="component" value="Unassembled WGS sequence"/>
</dbReference>
<name>A0ABR7LQN1_9ACTN</name>
<comment type="caution">
    <text evidence="3">The sequence shown here is derived from an EMBL/GenBank/DDBJ whole genome shotgun (WGS) entry which is preliminary data.</text>
</comment>
<gene>
    <name evidence="3" type="ORF">HKK74_16435</name>
</gene>
<accession>A0ABR7LQN1</accession>
<sequence>MSSGVEADIALDAAVVLSLGMNRVLGAAAGMAASGADALAALAEGRAEAREAALREAADYEEAVRATLDVNARIAALDASQRRAAKAHDLSAEVALPVPLTLSGQSAEELATWCAATGDALSRAEQQISANIAAAVAGQIFTVPAAALQSALPEAGRSGHAEPVTDRDELARTLARVLSRVLHDTAEADREHIAEAAGRLVAARTASEAEGHLSEVRLRVQAANRHTEAARAEARRLAEERQAEQQAEAERRYVLETIGAAFGELGYEVDIGFETMTAQDGTILLTKGNWPEHAVKMRIDQAEATLRAAMVRDGAPQSEEERRVDIEREREWCDAFEAARARLAAAGVRSDVRWRIEPGRHLLPSAPEAHRPKARSRQRERRRERPQGSGGETS</sequence>
<reference evidence="3 4" key="1">
    <citation type="submission" date="2020-06" db="EMBL/GenBank/DDBJ databases">
        <title>Actinomadura xiongansis sp. nov., isolated from soil of Baiyangdian.</title>
        <authorList>
            <person name="Zhang X."/>
        </authorList>
    </citation>
    <scope>NUCLEOTIDE SEQUENCE [LARGE SCALE GENOMIC DNA]</scope>
    <source>
        <strain evidence="3 4">HBUM206468</strain>
    </source>
</reference>
<dbReference type="RefSeq" id="WP_187244094.1">
    <property type="nucleotide sequence ID" value="NZ_BAAAOK010000004.1"/>
</dbReference>
<protein>
    <submittedName>
        <fullName evidence="3">Response regulator receiver protein</fullName>
    </submittedName>
</protein>